<protein>
    <submittedName>
        <fullName evidence="1">Uncharacterized protein</fullName>
    </submittedName>
</protein>
<dbReference type="Gene3D" id="2.120.10.30">
    <property type="entry name" value="TolB, C-terminal domain"/>
    <property type="match status" value="1"/>
</dbReference>
<dbReference type="Proteomes" id="UP000683360">
    <property type="component" value="Unassembled WGS sequence"/>
</dbReference>
<dbReference type="EMBL" id="CAJPWZ010000744">
    <property type="protein sequence ID" value="CAG2200371.1"/>
    <property type="molecule type" value="Genomic_DNA"/>
</dbReference>
<organism evidence="1 2">
    <name type="scientific">Mytilus edulis</name>
    <name type="common">Blue mussel</name>
    <dbReference type="NCBI Taxonomy" id="6550"/>
    <lineage>
        <taxon>Eukaryota</taxon>
        <taxon>Metazoa</taxon>
        <taxon>Spiralia</taxon>
        <taxon>Lophotrochozoa</taxon>
        <taxon>Mollusca</taxon>
        <taxon>Bivalvia</taxon>
        <taxon>Autobranchia</taxon>
        <taxon>Pteriomorphia</taxon>
        <taxon>Mytilida</taxon>
        <taxon>Mytiloidea</taxon>
        <taxon>Mytilidae</taxon>
        <taxon>Mytilinae</taxon>
        <taxon>Mytilus</taxon>
    </lineage>
</organism>
<comment type="caution">
    <text evidence="1">The sequence shown here is derived from an EMBL/GenBank/DDBJ whole genome shotgun (WGS) entry which is preliminary data.</text>
</comment>
<evidence type="ECO:0000313" key="2">
    <source>
        <dbReference type="Proteomes" id="UP000683360"/>
    </source>
</evidence>
<keyword evidence="2" id="KW-1185">Reference proteome</keyword>
<name>A0A8S3QZP0_MYTED</name>
<evidence type="ECO:0000313" key="1">
    <source>
        <dbReference type="EMBL" id="CAG2200371.1"/>
    </source>
</evidence>
<sequence length="247" mass="28024">MNLPVIKGSQIINCVIIGKLFVFVDLTTKRLIIHQTDGRHKEDITLPDDPRGLTAINNTDVAVLYNESYIEIISIDTGRVQNAIRTRSDNKGISYQKGLLFIHFHDKFIIDGIDLKGEIIQSTSYQTSPGSLSLQYVSTATDRLFFTGGFILYCCDWFGAILWKFTDEMMKFPEGVITDEMGNVYVGSYGYNNVIVISPDGKHYKELLTRKDGILKPRAMYYDKSSHCLLVCNERNGKAFLFDVHEL</sequence>
<proteinExistence type="predicted"/>
<dbReference type="InterPro" id="IPR011042">
    <property type="entry name" value="6-blade_b-propeller_TolB-like"/>
</dbReference>
<dbReference type="OrthoDB" id="423498at2759"/>
<dbReference type="SUPFAM" id="SSF63829">
    <property type="entry name" value="Calcium-dependent phosphotriesterase"/>
    <property type="match status" value="1"/>
</dbReference>
<dbReference type="AlphaFoldDB" id="A0A8S3QZP0"/>
<reference evidence="1" key="1">
    <citation type="submission" date="2021-03" db="EMBL/GenBank/DDBJ databases">
        <authorList>
            <person name="Bekaert M."/>
        </authorList>
    </citation>
    <scope>NUCLEOTIDE SEQUENCE</scope>
</reference>
<accession>A0A8S3QZP0</accession>
<gene>
    <name evidence="1" type="ORF">MEDL_15064</name>
</gene>